<evidence type="ECO:0000313" key="3">
    <source>
        <dbReference type="Proteomes" id="UP000812961"/>
    </source>
</evidence>
<proteinExistence type="predicted"/>
<comment type="caution">
    <text evidence="2">The sequence shown here is derived from an EMBL/GenBank/DDBJ whole genome shotgun (WGS) entry which is preliminary data.</text>
</comment>
<name>A0ABS7GD61_9BACT</name>
<keyword evidence="3" id="KW-1185">Reference proteome</keyword>
<feature type="transmembrane region" description="Helical" evidence="1">
    <location>
        <begin position="211"/>
        <end position="232"/>
    </location>
</feature>
<keyword evidence="1" id="KW-0812">Transmembrane</keyword>
<evidence type="ECO:0000256" key="1">
    <source>
        <dbReference type="SAM" id="Phobius"/>
    </source>
</evidence>
<accession>A0ABS7GD61</accession>
<keyword evidence="1" id="KW-1133">Transmembrane helix</keyword>
<protein>
    <submittedName>
        <fullName evidence="2">Uncharacterized protein</fullName>
    </submittedName>
</protein>
<dbReference type="EMBL" id="JAICCF010000003">
    <property type="protein sequence ID" value="MBW8685615.1"/>
    <property type="molecule type" value="Genomic_DNA"/>
</dbReference>
<evidence type="ECO:0000313" key="2">
    <source>
        <dbReference type="EMBL" id="MBW8685615.1"/>
    </source>
</evidence>
<dbReference type="RefSeq" id="WP_220250956.1">
    <property type="nucleotide sequence ID" value="NZ_JAICCF010000003.1"/>
</dbReference>
<gene>
    <name evidence="2" type="ORF">K1Y79_14845</name>
</gene>
<dbReference type="Proteomes" id="UP000812961">
    <property type="component" value="Unassembled WGS sequence"/>
</dbReference>
<keyword evidence="1" id="KW-0472">Membrane</keyword>
<reference evidence="2 3" key="1">
    <citation type="submission" date="2021-08" db="EMBL/GenBank/DDBJ databases">
        <title>The genome sequence of Chitinophaga sp. B61.</title>
        <authorList>
            <person name="Zhang X."/>
        </authorList>
    </citation>
    <scope>NUCLEOTIDE SEQUENCE [LARGE SCALE GENOMIC DNA]</scope>
    <source>
        <strain evidence="2 3">B61</strain>
    </source>
</reference>
<sequence length="311" mass="34247">MISRDNDIANELRDIIPQTDWIGIKPIFGQVPAGYFDQLPGKILQKVHAAEVAEELETLSPLLAEVPKSVSLSIPPDYFNQLSHNILLNIAAAAHTTSLAEEEQSAFLSGLPKAFPLSAPDEYFSQLPAQLLQKIRTTEVEEELSSLSPLLADMPRTHPLSAPAGYFDNLTTEIMATIAAPVTAIPATVTYDQSYPQAPAPVIRKMNTRRYIKLAIAASLIATVSISTLFFVRDNNRSISTVENALVNVSDQEIMDYLQSHTDAFDREELAIYDPIAEESNNITEVDELPAEAIQHYLDNTGLLKESLTEN</sequence>
<organism evidence="2 3">
    <name type="scientific">Chitinophaga rhizophila</name>
    <dbReference type="NCBI Taxonomy" id="2866212"/>
    <lineage>
        <taxon>Bacteria</taxon>
        <taxon>Pseudomonadati</taxon>
        <taxon>Bacteroidota</taxon>
        <taxon>Chitinophagia</taxon>
        <taxon>Chitinophagales</taxon>
        <taxon>Chitinophagaceae</taxon>
        <taxon>Chitinophaga</taxon>
    </lineage>
</organism>